<dbReference type="EMBL" id="JBEVCJ010000002">
    <property type="protein sequence ID" value="MET1254087.1"/>
    <property type="molecule type" value="Genomic_DNA"/>
</dbReference>
<organism evidence="8 9">
    <name type="scientific">Aliikangiella maris</name>
    <dbReference type="NCBI Taxonomy" id="3162458"/>
    <lineage>
        <taxon>Bacteria</taxon>
        <taxon>Pseudomonadati</taxon>
        <taxon>Pseudomonadota</taxon>
        <taxon>Gammaproteobacteria</taxon>
        <taxon>Oceanospirillales</taxon>
        <taxon>Pleioneaceae</taxon>
        <taxon>Aliikangiella</taxon>
    </lineage>
</organism>
<dbReference type="InterPro" id="IPR027304">
    <property type="entry name" value="Trigger_fact/SurA_dom_sf"/>
</dbReference>
<sequence length="336" mass="38385">MHTLNKISLIILFLSIMCSAALAKGQSSVAATINGESITFEQLDSSNKIQIYETELKLFELRSNQLKDILIPKFIQLDNRSKGLTTQQYMDKYIVQSIEISPQKIEEFAKQQKIPDDKLDDGLKDRIRSYLNRQNIATAMESWYQKQLNKHQVSINLKKPIEPKFEIDVGSAPYLGKKDAPVTMIEYSDFECPFCARANDTVKTLLKKYGDKIKFVYKHFPLDFHKNAQKAAEASMCAREQGEDYFWQLHDQMFDDYRNLSVGVIKDKAKALGLDTEQFANCLNTDKYADYVAQDFKQGQQLGVAATPVFFINGRMINGAQPVDIFIDKIEQALAE</sequence>
<feature type="signal peptide" evidence="6">
    <location>
        <begin position="1"/>
        <end position="23"/>
    </location>
</feature>
<keyword evidence="3" id="KW-0560">Oxidoreductase</keyword>
<dbReference type="PROSITE" id="PS51352">
    <property type="entry name" value="THIOREDOXIN_2"/>
    <property type="match status" value="1"/>
</dbReference>
<keyword evidence="4" id="KW-1015">Disulfide bond</keyword>
<reference evidence="8 9" key="1">
    <citation type="submission" date="2024-06" db="EMBL/GenBank/DDBJ databases">
        <authorList>
            <person name="Li F."/>
        </authorList>
    </citation>
    <scope>NUCLEOTIDE SEQUENCE [LARGE SCALE GENOMIC DNA]</scope>
    <source>
        <strain evidence="8 9">GXAS 311</strain>
    </source>
</reference>
<feature type="chain" id="PRO_5047340083" evidence="6">
    <location>
        <begin position="24"/>
        <end position="336"/>
    </location>
</feature>
<evidence type="ECO:0000256" key="5">
    <source>
        <dbReference type="ARBA" id="ARBA00023284"/>
    </source>
</evidence>
<evidence type="ECO:0000313" key="9">
    <source>
        <dbReference type="Proteomes" id="UP001548189"/>
    </source>
</evidence>
<dbReference type="Pfam" id="PF13462">
    <property type="entry name" value="Thioredoxin_4"/>
    <property type="match status" value="1"/>
</dbReference>
<dbReference type="Gene3D" id="3.40.30.10">
    <property type="entry name" value="Glutaredoxin"/>
    <property type="match status" value="1"/>
</dbReference>
<dbReference type="Proteomes" id="UP001548189">
    <property type="component" value="Unassembled WGS sequence"/>
</dbReference>
<evidence type="ECO:0000256" key="6">
    <source>
        <dbReference type="SAM" id="SignalP"/>
    </source>
</evidence>
<dbReference type="SUPFAM" id="SSF109998">
    <property type="entry name" value="Triger factor/SurA peptide-binding domain-like"/>
    <property type="match status" value="1"/>
</dbReference>
<dbReference type="InterPro" id="IPR012336">
    <property type="entry name" value="Thioredoxin-like_fold"/>
</dbReference>
<protein>
    <submittedName>
        <fullName evidence="8">DsbA family protein</fullName>
    </submittedName>
</protein>
<keyword evidence="5" id="KW-0676">Redox-active center</keyword>
<dbReference type="RefSeq" id="WP_353873636.1">
    <property type="nucleotide sequence ID" value="NZ_JBEVCJ010000002.1"/>
</dbReference>
<keyword evidence="9" id="KW-1185">Reference proteome</keyword>
<gene>
    <name evidence="8" type="ORF">ABVT43_03005</name>
</gene>
<dbReference type="InterPro" id="IPR036249">
    <property type="entry name" value="Thioredoxin-like_sf"/>
</dbReference>
<accession>A0ABV2BQ79</accession>
<feature type="domain" description="Thioredoxin" evidence="7">
    <location>
        <begin position="108"/>
        <end position="335"/>
    </location>
</feature>
<evidence type="ECO:0000256" key="2">
    <source>
        <dbReference type="ARBA" id="ARBA00022729"/>
    </source>
</evidence>
<comment type="caution">
    <text evidence="8">The sequence shown here is derived from an EMBL/GenBank/DDBJ whole genome shotgun (WGS) entry which is preliminary data.</text>
</comment>
<dbReference type="SUPFAM" id="SSF52833">
    <property type="entry name" value="Thioredoxin-like"/>
    <property type="match status" value="1"/>
</dbReference>
<name>A0ABV2BQ79_9GAMM</name>
<evidence type="ECO:0000256" key="3">
    <source>
        <dbReference type="ARBA" id="ARBA00023002"/>
    </source>
</evidence>
<comment type="similarity">
    <text evidence="1">Belongs to the thioredoxin family. DsbA subfamily.</text>
</comment>
<evidence type="ECO:0000256" key="4">
    <source>
        <dbReference type="ARBA" id="ARBA00023157"/>
    </source>
</evidence>
<dbReference type="PANTHER" id="PTHR13887">
    <property type="entry name" value="GLUTATHIONE S-TRANSFERASE KAPPA"/>
    <property type="match status" value="1"/>
</dbReference>
<evidence type="ECO:0000313" key="8">
    <source>
        <dbReference type="EMBL" id="MET1254087.1"/>
    </source>
</evidence>
<proteinExistence type="inferred from homology"/>
<evidence type="ECO:0000256" key="1">
    <source>
        <dbReference type="ARBA" id="ARBA00005791"/>
    </source>
</evidence>
<evidence type="ECO:0000259" key="7">
    <source>
        <dbReference type="PROSITE" id="PS51352"/>
    </source>
</evidence>
<keyword evidence="2 6" id="KW-0732">Signal</keyword>
<dbReference type="PANTHER" id="PTHR13887:SF14">
    <property type="entry name" value="DISULFIDE BOND FORMATION PROTEIN D"/>
    <property type="match status" value="1"/>
</dbReference>
<dbReference type="InterPro" id="IPR013766">
    <property type="entry name" value="Thioredoxin_domain"/>
</dbReference>